<dbReference type="AlphaFoldDB" id="A0A4P7W1Q5"/>
<dbReference type="PANTHER" id="PTHR43685">
    <property type="entry name" value="GLYCOSYLTRANSFERASE"/>
    <property type="match status" value="1"/>
</dbReference>
<dbReference type="GO" id="GO:0016740">
    <property type="term" value="F:transferase activity"/>
    <property type="evidence" value="ECO:0007669"/>
    <property type="project" value="UniProtKB-KW"/>
</dbReference>
<dbReference type="RefSeq" id="WP_136413911.1">
    <property type="nucleotide sequence ID" value="NZ_CAXHQF010000074.1"/>
</dbReference>
<evidence type="ECO:0000313" key="3">
    <source>
        <dbReference type="Proteomes" id="UP000297149"/>
    </source>
</evidence>
<keyword evidence="2" id="KW-0808">Transferase</keyword>
<evidence type="ECO:0000259" key="1">
    <source>
        <dbReference type="Pfam" id="PF00535"/>
    </source>
</evidence>
<dbReference type="SUPFAM" id="SSF53448">
    <property type="entry name" value="Nucleotide-diphospho-sugar transferases"/>
    <property type="match status" value="1"/>
</dbReference>
<dbReference type="Pfam" id="PF00535">
    <property type="entry name" value="Glycos_transf_2"/>
    <property type="match status" value="1"/>
</dbReference>
<dbReference type="InterPro" id="IPR050834">
    <property type="entry name" value="Glycosyltransf_2"/>
</dbReference>
<feature type="domain" description="Glycosyltransferase 2-like" evidence="1">
    <location>
        <begin position="25"/>
        <end position="158"/>
    </location>
</feature>
<dbReference type="Proteomes" id="UP000297149">
    <property type="component" value="Chromosome"/>
</dbReference>
<name>A0A4P7W1Q5_9BACT</name>
<organism evidence="2 3">
    <name type="scientific">Duncaniella dubosii</name>
    <dbReference type="NCBI Taxonomy" id="2518971"/>
    <lineage>
        <taxon>Bacteria</taxon>
        <taxon>Pseudomonadati</taxon>
        <taxon>Bacteroidota</taxon>
        <taxon>Bacteroidia</taxon>
        <taxon>Bacteroidales</taxon>
        <taxon>Muribaculaceae</taxon>
        <taxon>Duncaniella</taxon>
    </lineage>
</organism>
<keyword evidence="3" id="KW-1185">Reference proteome</keyword>
<evidence type="ECO:0000313" key="2">
    <source>
        <dbReference type="EMBL" id="QCD41280.1"/>
    </source>
</evidence>
<proteinExistence type="predicted"/>
<sequence>MSSDTARITPLLKDSTSITMGTEITIVIPVYNRAHTLGRTLRSIEGQKVSPARVILVDNNSTDDSWETMQRWSNHMKECGHDVMLFKERKTGACAARNRGLREVETSFVMFFDSDDEMLPDHVADFSEAIRKNPTCDIFGRSIECEEADGKRRKLYFTAKSPMFNHLFRGCLSTQRMVIRTELVRQTGGWDETLPAWNDYELGVRLLLATDRIMDIGGKTTVVTHHLADSITGTSYSSRHEHWEKSLDRVEKHFINIGRKDLARLTDARRMVLASQYRSEGDTCEENQMRKNAIHQAARLYAEVIDKTDSPWKMKAVYLHNRLFKRLTWALARIIFPLG</sequence>
<reference evidence="3" key="1">
    <citation type="submission" date="2019-02" db="EMBL/GenBank/DDBJ databases">
        <title>Isolation and identification of novel species under the genus Muribaculum.</title>
        <authorList>
            <person name="Miyake S."/>
            <person name="Ding Y."/>
            <person name="Low A."/>
            <person name="Soh M."/>
            <person name="Seedorf H."/>
        </authorList>
    </citation>
    <scope>NUCLEOTIDE SEQUENCE [LARGE SCALE GENOMIC DNA]</scope>
    <source>
        <strain evidence="3">H5</strain>
    </source>
</reference>
<protein>
    <submittedName>
        <fullName evidence="2">Glycosyltransferase family 2 protein</fullName>
    </submittedName>
</protein>
<dbReference type="PANTHER" id="PTHR43685:SF2">
    <property type="entry name" value="GLYCOSYLTRANSFERASE 2-LIKE DOMAIN-CONTAINING PROTEIN"/>
    <property type="match status" value="1"/>
</dbReference>
<accession>A0A4P7W1Q5</accession>
<dbReference type="CDD" id="cd00761">
    <property type="entry name" value="Glyco_tranf_GTA_type"/>
    <property type="match status" value="1"/>
</dbReference>
<dbReference type="EMBL" id="CP039396">
    <property type="protein sequence ID" value="QCD41280.1"/>
    <property type="molecule type" value="Genomic_DNA"/>
</dbReference>
<dbReference type="InterPro" id="IPR001173">
    <property type="entry name" value="Glyco_trans_2-like"/>
</dbReference>
<dbReference type="KEGG" id="ddb:E7747_02525"/>
<dbReference type="InterPro" id="IPR029044">
    <property type="entry name" value="Nucleotide-diphossugar_trans"/>
</dbReference>
<dbReference type="Gene3D" id="3.90.550.10">
    <property type="entry name" value="Spore Coat Polysaccharide Biosynthesis Protein SpsA, Chain A"/>
    <property type="match status" value="1"/>
</dbReference>
<gene>
    <name evidence="2" type="ORF">E7747_02525</name>
</gene>